<dbReference type="GO" id="GO:0005886">
    <property type="term" value="C:plasma membrane"/>
    <property type="evidence" value="ECO:0007669"/>
    <property type="project" value="TreeGrafter"/>
</dbReference>
<keyword evidence="14 16" id="KW-0472">Membrane</keyword>
<evidence type="ECO:0000256" key="11">
    <source>
        <dbReference type="ARBA" id="ARBA00022958"/>
    </source>
</evidence>
<evidence type="ECO:0000256" key="4">
    <source>
        <dbReference type="ARBA" id="ARBA00022448"/>
    </source>
</evidence>
<dbReference type="GO" id="GO:0030322">
    <property type="term" value="P:stabilization of membrane potential"/>
    <property type="evidence" value="ECO:0007669"/>
    <property type="project" value="TreeGrafter"/>
</dbReference>
<comment type="caution">
    <text evidence="18">The sequence shown here is derived from an EMBL/GenBank/DDBJ whole genome shotgun (WGS) entry which is preliminary data.</text>
</comment>
<keyword evidence="12 16" id="KW-1133">Transmembrane helix</keyword>
<dbReference type="PROSITE" id="PS00018">
    <property type="entry name" value="EF_HAND_1"/>
    <property type="match status" value="1"/>
</dbReference>
<dbReference type="InterPro" id="IPR013099">
    <property type="entry name" value="K_chnl_dom"/>
</dbReference>
<evidence type="ECO:0000256" key="12">
    <source>
        <dbReference type="ARBA" id="ARBA00022989"/>
    </source>
</evidence>
<feature type="transmembrane region" description="Helical" evidence="16">
    <location>
        <begin position="338"/>
        <end position="359"/>
    </location>
</feature>
<dbReference type="GO" id="GO:0009705">
    <property type="term" value="C:plant-type vacuole membrane"/>
    <property type="evidence" value="ECO:0007669"/>
    <property type="project" value="TreeGrafter"/>
</dbReference>
<dbReference type="InterPro" id="IPR003280">
    <property type="entry name" value="2pore_dom_K_chnl"/>
</dbReference>
<proteinExistence type="inferred from homology"/>
<dbReference type="Proteomes" id="UP000886885">
    <property type="component" value="Chromosome 11A"/>
</dbReference>
<feature type="domain" description="Potassium channel" evidence="17">
    <location>
        <begin position="220"/>
        <end position="299"/>
    </location>
</feature>
<dbReference type="Pfam" id="PF07885">
    <property type="entry name" value="Ion_trans_2"/>
    <property type="match status" value="2"/>
</dbReference>
<dbReference type="GO" id="GO:0015271">
    <property type="term" value="F:outward rectifier potassium channel activity"/>
    <property type="evidence" value="ECO:0007669"/>
    <property type="project" value="TreeGrafter"/>
</dbReference>
<evidence type="ECO:0000313" key="19">
    <source>
        <dbReference type="Proteomes" id="UP000886885"/>
    </source>
</evidence>
<dbReference type="PANTHER" id="PTHR11003:SF282">
    <property type="entry name" value="TWO-PORE POTASSIUM CHANNEL 3"/>
    <property type="match status" value="1"/>
</dbReference>
<keyword evidence="13" id="KW-0406">Ion transport</keyword>
<feature type="domain" description="Potassium channel" evidence="17">
    <location>
        <begin position="344"/>
        <end position="414"/>
    </location>
</feature>
<evidence type="ECO:0000256" key="1">
    <source>
        <dbReference type="ARBA" id="ARBA00004141"/>
    </source>
</evidence>
<evidence type="ECO:0000256" key="10">
    <source>
        <dbReference type="ARBA" id="ARBA00022837"/>
    </source>
</evidence>
<evidence type="ECO:0000256" key="3">
    <source>
        <dbReference type="ARBA" id="ARBA00011738"/>
    </source>
</evidence>
<feature type="transmembrane region" description="Helical" evidence="16">
    <location>
        <begin position="275"/>
        <end position="300"/>
    </location>
</feature>
<feature type="transmembrane region" description="Helical" evidence="16">
    <location>
        <begin position="213"/>
        <end position="234"/>
    </location>
</feature>
<dbReference type="OrthoDB" id="415460at2759"/>
<evidence type="ECO:0000259" key="17">
    <source>
        <dbReference type="Pfam" id="PF07885"/>
    </source>
</evidence>
<dbReference type="InterPro" id="IPR018247">
    <property type="entry name" value="EF_Hand_1_Ca_BS"/>
</dbReference>
<protein>
    <recommendedName>
        <fullName evidence="17">Potassium channel domain-containing protein</fullName>
    </recommendedName>
</protein>
<gene>
    <name evidence="18" type="ORF">POTOM_039628</name>
</gene>
<evidence type="ECO:0000256" key="13">
    <source>
        <dbReference type="ARBA" id="ARBA00023065"/>
    </source>
</evidence>
<dbReference type="AlphaFoldDB" id="A0A8X7YMV6"/>
<dbReference type="PANTHER" id="PTHR11003">
    <property type="entry name" value="POTASSIUM CHANNEL, SUBFAMILY K"/>
    <property type="match status" value="1"/>
</dbReference>
<keyword evidence="10" id="KW-0106">Calcium</keyword>
<feature type="transmembrane region" description="Helical" evidence="16">
    <location>
        <begin position="392"/>
        <end position="413"/>
    </location>
</feature>
<evidence type="ECO:0000256" key="9">
    <source>
        <dbReference type="ARBA" id="ARBA00022826"/>
    </source>
</evidence>
<evidence type="ECO:0000256" key="5">
    <source>
        <dbReference type="ARBA" id="ARBA00022538"/>
    </source>
</evidence>
<comment type="similarity">
    <text evidence="2">Belongs to the two pore domain potassium channel (TC 1.A.1.7) family.</text>
</comment>
<organism evidence="18 19">
    <name type="scientific">Populus tomentosa</name>
    <name type="common">Chinese white poplar</name>
    <dbReference type="NCBI Taxonomy" id="118781"/>
    <lineage>
        <taxon>Eukaryota</taxon>
        <taxon>Viridiplantae</taxon>
        <taxon>Streptophyta</taxon>
        <taxon>Embryophyta</taxon>
        <taxon>Tracheophyta</taxon>
        <taxon>Spermatophyta</taxon>
        <taxon>Magnoliopsida</taxon>
        <taxon>eudicotyledons</taxon>
        <taxon>Gunneridae</taxon>
        <taxon>Pentapetalae</taxon>
        <taxon>rosids</taxon>
        <taxon>fabids</taxon>
        <taxon>Malpighiales</taxon>
        <taxon>Salicaceae</taxon>
        <taxon>Saliceae</taxon>
        <taxon>Populus</taxon>
    </lineage>
</organism>
<keyword evidence="11" id="KW-0630">Potassium</keyword>
<reference evidence="18" key="1">
    <citation type="journal article" date="2020" name="bioRxiv">
        <title>Hybrid origin of Populus tomentosa Carr. identified through genome sequencing and phylogenomic analysis.</title>
        <authorList>
            <person name="An X."/>
            <person name="Gao K."/>
            <person name="Chen Z."/>
            <person name="Li J."/>
            <person name="Yang X."/>
            <person name="Yang X."/>
            <person name="Zhou J."/>
            <person name="Guo T."/>
            <person name="Zhao T."/>
            <person name="Huang S."/>
            <person name="Miao D."/>
            <person name="Khan W.U."/>
            <person name="Rao P."/>
            <person name="Ye M."/>
            <person name="Lei B."/>
            <person name="Liao W."/>
            <person name="Wang J."/>
            <person name="Ji L."/>
            <person name="Li Y."/>
            <person name="Guo B."/>
            <person name="Mustafa N.S."/>
            <person name="Li S."/>
            <person name="Yun Q."/>
            <person name="Keller S.R."/>
            <person name="Mao J."/>
            <person name="Zhang R."/>
            <person name="Strauss S.H."/>
        </authorList>
    </citation>
    <scope>NUCLEOTIDE SEQUENCE</scope>
    <source>
        <strain evidence="18">GM15</strain>
        <tissue evidence="18">Leaf</tissue>
    </source>
</reference>
<dbReference type="GO" id="GO:0046872">
    <property type="term" value="F:metal ion binding"/>
    <property type="evidence" value="ECO:0007669"/>
    <property type="project" value="UniProtKB-KW"/>
</dbReference>
<keyword evidence="4" id="KW-0813">Transport</keyword>
<evidence type="ECO:0000256" key="8">
    <source>
        <dbReference type="ARBA" id="ARBA00022737"/>
    </source>
</evidence>
<keyword evidence="15" id="KW-0407">Ion channel</keyword>
<comment type="subcellular location">
    <subcellularLocation>
        <location evidence="1">Membrane</location>
        <topology evidence="1">Multi-pass membrane protein</topology>
    </subcellularLocation>
</comment>
<evidence type="ECO:0000256" key="14">
    <source>
        <dbReference type="ARBA" id="ARBA00023136"/>
    </source>
</evidence>
<name>A0A8X7YMV6_POPTO</name>
<evidence type="ECO:0000256" key="15">
    <source>
        <dbReference type="ARBA" id="ARBA00023303"/>
    </source>
</evidence>
<keyword evidence="6 16" id="KW-0812">Transmembrane</keyword>
<keyword evidence="5" id="KW-0633">Potassium transport</keyword>
<evidence type="ECO:0000256" key="6">
    <source>
        <dbReference type="ARBA" id="ARBA00022692"/>
    </source>
</evidence>
<accession>A0A8X7YMV6</accession>
<keyword evidence="7" id="KW-0479">Metal-binding</keyword>
<comment type="subunit">
    <text evidence="3">Homodimer.</text>
</comment>
<keyword evidence="8" id="KW-0677">Repeat</keyword>
<evidence type="ECO:0000313" key="18">
    <source>
        <dbReference type="EMBL" id="KAG6756203.1"/>
    </source>
</evidence>
<evidence type="ECO:0000256" key="16">
    <source>
        <dbReference type="SAM" id="Phobius"/>
    </source>
</evidence>
<evidence type="ECO:0000256" key="2">
    <source>
        <dbReference type="ARBA" id="ARBA00010159"/>
    </source>
</evidence>
<sequence>MVWQWQGQFSCVITEEPCSSAEMRHHDLAWKDSQVKLANPGSKIQFRTNKRTELNEISSGNCFPADRIGGMEKEPLLPYLSPRKRTPLPPPLLCPLPEDDEISLPLPLTPSELKDRLIFGPSSSSPRDPSPLVEALTFSLNSPRPSSSNQDLNSFLDSPQLQQHHHQQSCLVDPNYPWTKTNLHRSKTAPAMAVINDFNQPVITKPRFGSQSIIGQAFVLLVLYLSLGVLIYSLNRDKFEGIETHPVADALYFCIVTMCTIGYGDITPNSTATKLFSILFVLVGFGFIDIFLSGMVSYVLDLQESHLLRNVKRGVEKESAGSYIIDVKKGRMRIRMKVGLALGVVVLCIGVGVGFMHFVERLGWLDSLYLSVMSVTTVGYGDRAFTSLAGRIFASIWLLVSTLAVARAFLYLAEARVDKRHRMMAKWVLGQHLTVSEFLAADIDNNGFLSKSEYVIYKLKEMEKISEKDILQICQQFERLDTGNCGKITLADLMESHP</sequence>
<dbReference type="FunFam" id="1.10.287.70:FF:000102">
    <property type="entry name" value="Two-pore potassium channel 3"/>
    <property type="match status" value="1"/>
</dbReference>
<dbReference type="GO" id="GO:0022841">
    <property type="term" value="F:potassium ion leak channel activity"/>
    <property type="evidence" value="ECO:0007669"/>
    <property type="project" value="TreeGrafter"/>
</dbReference>
<keyword evidence="9" id="KW-0631">Potassium channel</keyword>
<keyword evidence="19" id="KW-1185">Reference proteome</keyword>
<evidence type="ECO:0000256" key="7">
    <source>
        <dbReference type="ARBA" id="ARBA00022723"/>
    </source>
</evidence>
<feature type="transmembrane region" description="Helical" evidence="16">
    <location>
        <begin position="246"/>
        <end position="263"/>
    </location>
</feature>
<dbReference type="EMBL" id="JAAWWB010000021">
    <property type="protein sequence ID" value="KAG6756203.1"/>
    <property type="molecule type" value="Genomic_DNA"/>
</dbReference>